<proteinExistence type="predicted"/>
<evidence type="ECO:0000313" key="3">
    <source>
        <dbReference type="Proteomes" id="UP000035955"/>
    </source>
</evidence>
<organism evidence="2 3">
    <name type="scientific">Methylobacterium variabile</name>
    <dbReference type="NCBI Taxonomy" id="298794"/>
    <lineage>
        <taxon>Bacteria</taxon>
        <taxon>Pseudomonadati</taxon>
        <taxon>Pseudomonadota</taxon>
        <taxon>Alphaproteobacteria</taxon>
        <taxon>Hyphomicrobiales</taxon>
        <taxon>Methylobacteriaceae</taxon>
        <taxon>Methylobacterium</taxon>
    </lineage>
</organism>
<dbReference type="EMBL" id="LABY01000126">
    <property type="protein sequence ID" value="KMO34945.1"/>
    <property type="molecule type" value="Genomic_DNA"/>
</dbReference>
<name>A0A0J6SI80_9HYPH</name>
<dbReference type="OrthoDB" id="4772335at2"/>
<feature type="domain" description="GyrI-like small molecule binding" evidence="1">
    <location>
        <begin position="24"/>
        <end position="196"/>
    </location>
</feature>
<dbReference type="InterPro" id="IPR011256">
    <property type="entry name" value="Reg_factor_effector_dom_sf"/>
</dbReference>
<dbReference type="SUPFAM" id="SSF55136">
    <property type="entry name" value="Probable bacterial effector-binding domain"/>
    <property type="match status" value="1"/>
</dbReference>
<gene>
    <name evidence="2" type="ORF">VQ02_18220</name>
</gene>
<dbReference type="PATRIC" id="fig|298794.3.peg.833"/>
<dbReference type="AlphaFoldDB" id="A0A0J6SI80"/>
<dbReference type="Proteomes" id="UP000035955">
    <property type="component" value="Unassembled WGS sequence"/>
</dbReference>
<protein>
    <recommendedName>
        <fullName evidence="1">GyrI-like small molecule binding domain-containing protein</fullName>
    </recommendedName>
</protein>
<comment type="caution">
    <text evidence="2">The sequence shown here is derived from an EMBL/GenBank/DDBJ whole genome shotgun (WGS) entry which is preliminary data.</text>
</comment>
<keyword evidence="3" id="KW-1185">Reference proteome</keyword>
<dbReference type="Pfam" id="PF06445">
    <property type="entry name" value="GyrI-like"/>
    <property type="match status" value="1"/>
</dbReference>
<accession>A0A0J6SI80</accession>
<evidence type="ECO:0000313" key="2">
    <source>
        <dbReference type="EMBL" id="KMO34945.1"/>
    </source>
</evidence>
<dbReference type="InterPro" id="IPR029442">
    <property type="entry name" value="GyrI-like"/>
</dbReference>
<reference evidence="2 3" key="1">
    <citation type="submission" date="2015-03" db="EMBL/GenBank/DDBJ databases">
        <title>Genome sequencing of Methylobacterium variabile DSM 16961.</title>
        <authorList>
            <person name="Chaudhry V."/>
            <person name="Patil P.B."/>
        </authorList>
    </citation>
    <scope>NUCLEOTIDE SEQUENCE [LARGE SCALE GENOMIC DNA]</scope>
    <source>
        <strain evidence="2 3">DSM 16961</strain>
    </source>
</reference>
<dbReference type="RefSeq" id="WP_048445618.1">
    <property type="nucleotide sequence ID" value="NZ_LABY01000126.1"/>
</dbReference>
<sequence length="206" mass="23000">MDKFDAKKDLKDLYTAPVGRFLVLDVPPARYLMVDGQGDPNVEPGYGEAVEALYVASYTLKFMSKGELGRDYVVPPLEGLWWADDYADFVARRKDRWSWTTMTLVPDFVPDACAEAALALARRTKDRPGLSRLRCAALAEGRCVQTLHLGPYDDEGPILRTLHGEYLPANGLRETGLHHEIYLSDPRRTAAAKLRTILRQPVGPVA</sequence>
<dbReference type="Gene3D" id="3.20.80.10">
    <property type="entry name" value="Regulatory factor, effector binding domain"/>
    <property type="match status" value="1"/>
</dbReference>
<evidence type="ECO:0000259" key="1">
    <source>
        <dbReference type="Pfam" id="PF06445"/>
    </source>
</evidence>